<evidence type="ECO:0000313" key="1">
    <source>
        <dbReference type="EMBL" id="EMP39101.1"/>
    </source>
</evidence>
<dbReference type="STRING" id="8469.M7BMH7"/>
<name>M7BMH7_CHEMY</name>
<organism evidence="1 2">
    <name type="scientific">Chelonia mydas</name>
    <name type="common">Green sea-turtle</name>
    <name type="synonym">Chelonia agassizi</name>
    <dbReference type="NCBI Taxonomy" id="8469"/>
    <lineage>
        <taxon>Eukaryota</taxon>
        <taxon>Metazoa</taxon>
        <taxon>Chordata</taxon>
        <taxon>Craniata</taxon>
        <taxon>Vertebrata</taxon>
        <taxon>Euteleostomi</taxon>
        <taxon>Archelosauria</taxon>
        <taxon>Testudinata</taxon>
        <taxon>Testudines</taxon>
        <taxon>Cryptodira</taxon>
        <taxon>Durocryptodira</taxon>
        <taxon>Americhelydia</taxon>
        <taxon>Chelonioidea</taxon>
        <taxon>Cheloniidae</taxon>
        <taxon>Chelonia</taxon>
    </lineage>
</organism>
<reference evidence="2" key="1">
    <citation type="journal article" date="2013" name="Nat. Genet.">
        <title>The draft genomes of soft-shell turtle and green sea turtle yield insights into the development and evolution of the turtle-specific body plan.</title>
        <authorList>
            <person name="Wang Z."/>
            <person name="Pascual-Anaya J."/>
            <person name="Zadissa A."/>
            <person name="Li W."/>
            <person name="Niimura Y."/>
            <person name="Huang Z."/>
            <person name="Li C."/>
            <person name="White S."/>
            <person name="Xiong Z."/>
            <person name="Fang D."/>
            <person name="Wang B."/>
            <person name="Ming Y."/>
            <person name="Chen Y."/>
            <person name="Zheng Y."/>
            <person name="Kuraku S."/>
            <person name="Pignatelli M."/>
            <person name="Herrero J."/>
            <person name="Beal K."/>
            <person name="Nozawa M."/>
            <person name="Li Q."/>
            <person name="Wang J."/>
            <person name="Zhang H."/>
            <person name="Yu L."/>
            <person name="Shigenobu S."/>
            <person name="Wang J."/>
            <person name="Liu J."/>
            <person name="Flicek P."/>
            <person name="Searle S."/>
            <person name="Wang J."/>
            <person name="Kuratani S."/>
            <person name="Yin Y."/>
            <person name="Aken B."/>
            <person name="Zhang G."/>
            <person name="Irie N."/>
        </authorList>
    </citation>
    <scope>NUCLEOTIDE SEQUENCE [LARGE SCALE GENOMIC DNA]</scope>
</reference>
<protein>
    <submittedName>
        <fullName evidence="1">Utrophin</fullName>
    </submittedName>
</protein>
<dbReference type="Gene3D" id="1.20.58.60">
    <property type="match status" value="1"/>
</dbReference>
<dbReference type="SUPFAM" id="SSF46966">
    <property type="entry name" value="Spectrin repeat"/>
    <property type="match status" value="1"/>
</dbReference>
<dbReference type="AlphaFoldDB" id="M7BMH7"/>
<gene>
    <name evidence="1" type="ORF">UY3_03675</name>
</gene>
<accession>M7BMH7</accession>
<sequence>MVKALGNSEEAALLQHRLDDMNQRWNDLKAKSAGIRAHLEASAEKWNRLLTSLEELITWLNVKDEELKKQMPIGGDVSTLQQQYDHCKIGAAKLTDPPSHIQQSSEVRELGTPAGARGFSPARPCYRALLAGLPKVSLQQLQISPKSYSSLLFALPYSHVLPLFPSLASSVEVVDLKSSFNAIDQTGRLLKGSNSQCKQRSAQLTLSS</sequence>
<dbReference type="EMBL" id="KB517583">
    <property type="protein sequence ID" value="EMP39101.1"/>
    <property type="molecule type" value="Genomic_DNA"/>
</dbReference>
<dbReference type="Proteomes" id="UP000031443">
    <property type="component" value="Unassembled WGS sequence"/>
</dbReference>
<proteinExistence type="predicted"/>
<keyword evidence="2" id="KW-1185">Reference proteome</keyword>
<evidence type="ECO:0000313" key="2">
    <source>
        <dbReference type="Proteomes" id="UP000031443"/>
    </source>
</evidence>